<evidence type="ECO:0000313" key="1">
    <source>
        <dbReference type="EMBL" id="VFK51507.1"/>
    </source>
</evidence>
<organism evidence="1">
    <name type="scientific">Candidatus Kentrum sp. TUN</name>
    <dbReference type="NCBI Taxonomy" id="2126343"/>
    <lineage>
        <taxon>Bacteria</taxon>
        <taxon>Pseudomonadati</taxon>
        <taxon>Pseudomonadota</taxon>
        <taxon>Gammaproteobacteria</taxon>
        <taxon>Candidatus Kentrum</taxon>
    </lineage>
</organism>
<protein>
    <submittedName>
        <fullName evidence="1">Uncharacterized protein</fullName>
    </submittedName>
</protein>
<proteinExistence type="predicted"/>
<reference evidence="1" key="1">
    <citation type="submission" date="2019-02" db="EMBL/GenBank/DDBJ databases">
        <authorList>
            <person name="Gruber-Vodicka R. H."/>
            <person name="Seah K. B. B."/>
        </authorList>
    </citation>
    <scope>NUCLEOTIDE SEQUENCE</scope>
    <source>
        <strain evidence="1">BECK_BY1</strain>
    </source>
</reference>
<accession>A0A450ZCJ7</accession>
<name>A0A450ZCJ7_9GAMM</name>
<gene>
    <name evidence="1" type="ORF">BECKTUN1418D_GA0071000_100826</name>
</gene>
<sequence length="62" mass="7272">MEKAKIDRRHIRPMLFQIQPKNQEVTVAALREHLMTAEQIPEERIAVVTGDQRELNETGYQN</sequence>
<dbReference type="EMBL" id="CAADFX010000008">
    <property type="protein sequence ID" value="VFK51507.1"/>
    <property type="molecule type" value="Genomic_DNA"/>
</dbReference>
<dbReference type="AlphaFoldDB" id="A0A450ZCJ7"/>